<dbReference type="Proteomes" id="UP000288805">
    <property type="component" value="Unassembled WGS sequence"/>
</dbReference>
<feature type="region of interest" description="Disordered" evidence="5">
    <location>
        <begin position="76"/>
        <end position="127"/>
    </location>
</feature>
<feature type="compositionally biased region" description="Basic and acidic residues" evidence="5">
    <location>
        <begin position="107"/>
        <end position="117"/>
    </location>
</feature>
<organism evidence="7 8">
    <name type="scientific">Vitis vinifera</name>
    <name type="common">Grape</name>
    <dbReference type="NCBI Taxonomy" id="29760"/>
    <lineage>
        <taxon>Eukaryota</taxon>
        <taxon>Viridiplantae</taxon>
        <taxon>Streptophyta</taxon>
        <taxon>Embryophyta</taxon>
        <taxon>Tracheophyta</taxon>
        <taxon>Spermatophyta</taxon>
        <taxon>Magnoliopsida</taxon>
        <taxon>eudicotyledons</taxon>
        <taxon>Gunneridae</taxon>
        <taxon>Pentapetalae</taxon>
        <taxon>rosids</taxon>
        <taxon>Vitales</taxon>
        <taxon>Vitaceae</taxon>
        <taxon>Viteae</taxon>
        <taxon>Vitis</taxon>
    </lineage>
</organism>
<dbReference type="InterPro" id="IPR039618">
    <property type="entry name" value="CLE9-13"/>
</dbReference>
<evidence type="ECO:0000256" key="2">
    <source>
        <dbReference type="ARBA" id="ARBA00022473"/>
    </source>
</evidence>
<feature type="chain" id="PRO_5019381734" evidence="6">
    <location>
        <begin position="18"/>
        <end position="127"/>
    </location>
</feature>
<dbReference type="PANTHER" id="PTHR34359">
    <property type="entry name" value="CLAVATA3/ESR (CLE)-RELATED PROTEIN 10"/>
    <property type="match status" value="1"/>
</dbReference>
<comment type="caution">
    <text evidence="7">The sequence shown here is derived from an EMBL/GenBank/DDBJ whole genome shotgun (WGS) entry which is preliminary data.</text>
</comment>
<gene>
    <name evidence="7" type="primary">CLE12_1</name>
    <name evidence="7" type="ORF">CK203_092125</name>
</gene>
<evidence type="ECO:0000256" key="1">
    <source>
        <dbReference type="ARBA" id="ARBA00005416"/>
    </source>
</evidence>
<dbReference type="EMBL" id="QGNW01001324">
    <property type="protein sequence ID" value="RVW45565.1"/>
    <property type="molecule type" value="Genomic_DNA"/>
</dbReference>
<dbReference type="PANTHER" id="PTHR34359:SF28">
    <property type="entry name" value="CLAVATA3_ESR (CLE)-RELATED PROTEIN 12"/>
    <property type="match status" value="1"/>
</dbReference>
<name>A0A438ECN4_VITVI</name>
<accession>A0A438ECN4</accession>
<keyword evidence="3" id="KW-0221">Differentiation</keyword>
<evidence type="ECO:0000256" key="3">
    <source>
        <dbReference type="ARBA" id="ARBA00022782"/>
    </source>
</evidence>
<proteinExistence type="inferred from homology"/>
<protein>
    <submittedName>
        <fullName evidence="7">CLAVATA3/ESR (CLE)-related protein 12</fullName>
    </submittedName>
</protein>
<comment type="similarity">
    <text evidence="1">Belongs to the CLV3/ESR signal peptide family.</text>
</comment>
<keyword evidence="4" id="KW-0379">Hydroxylation</keyword>
<evidence type="ECO:0000256" key="4">
    <source>
        <dbReference type="ARBA" id="ARBA00023278"/>
    </source>
</evidence>
<evidence type="ECO:0000256" key="6">
    <source>
        <dbReference type="SAM" id="SignalP"/>
    </source>
</evidence>
<keyword evidence="6" id="KW-0732">Signal</keyword>
<dbReference type="AlphaFoldDB" id="A0A438ECN4"/>
<dbReference type="OrthoDB" id="753861at2759"/>
<evidence type="ECO:0000313" key="7">
    <source>
        <dbReference type="EMBL" id="RVW45565.1"/>
    </source>
</evidence>
<evidence type="ECO:0000256" key="5">
    <source>
        <dbReference type="SAM" id="MobiDB-lite"/>
    </source>
</evidence>
<keyword evidence="2" id="KW-0217">Developmental protein</keyword>
<sequence length="127" mass="14699">MLPLLTILLLLLYHGLEEDFPSTLCSSLASILLLFLHEYYNVKPRSISYYSSSSVSRQPPISRKVLSSKFDFTPFQKQRHRHRHHHSHRHGRSPNMQVQPEPAGTEIDPRYGVEKRLVPTGPNPLHH</sequence>
<feature type="compositionally biased region" description="Basic residues" evidence="5">
    <location>
        <begin position="77"/>
        <end position="92"/>
    </location>
</feature>
<reference evidence="7 8" key="1">
    <citation type="journal article" date="2018" name="PLoS Genet.">
        <title>Population sequencing reveals clonal diversity and ancestral inbreeding in the grapevine cultivar Chardonnay.</title>
        <authorList>
            <person name="Roach M.J."/>
            <person name="Johnson D.L."/>
            <person name="Bohlmann J."/>
            <person name="van Vuuren H.J."/>
            <person name="Jones S.J."/>
            <person name="Pretorius I.S."/>
            <person name="Schmidt S.A."/>
            <person name="Borneman A.R."/>
        </authorList>
    </citation>
    <scope>NUCLEOTIDE SEQUENCE [LARGE SCALE GENOMIC DNA]</scope>
    <source>
        <strain evidence="8">cv. Chardonnay</strain>
        <tissue evidence="7">Leaf</tissue>
    </source>
</reference>
<feature type="signal peptide" evidence="6">
    <location>
        <begin position="1"/>
        <end position="17"/>
    </location>
</feature>
<dbReference type="GO" id="GO:0030154">
    <property type="term" value="P:cell differentiation"/>
    <property type="evidence" value="ECO:0007669"/>
    <property type="project" value="UniProtKB-KW"/>
</dbReference>
<evidence type="ECO:0000313" key="8">
    <source>
        <dbReference type="Proteomes" id="UP000288805"/>
    </source>
</evidence>